<proteinExistence type="predicted"/>
<keyword evidence="4" id="KW-0862">Zinc</keyword>
<dbReference type="InterPro" id="IPR041006">
    <property type="entry name" value="Morc_S5"/>
</dbReference>
<keyword evidence="6" id="KW-0539">Nucleus</keyword>
<gene>
    <name evidence="8" type="ORF">ACJMK2_029523</name>
</gene>
<dbReference type="Proteomes" id="UP001634394">
    <property type="component" value="Unassembled WGS sequence"/>
</dbReference>
<evidence type="ECO:0000256" key="4">
    <source>
        <dbReference type="ARBA" id="ARBA00022833"/>
    </source>
</evidence>
<dbReference type="GO" id="GO:0008270">
    <property type="term" value="F:zinc ion binding"/>
    <property type="evidence" value="ECO:0007669"/>
    <property type="project" value="UniProtKB-KW"/>
</dbReference>
<dbReference type="PANTHER" id="PTHR23336:SF76">
    <property type="entry name" value="MORC S5 DOMAIN-CONTAINING PROTEIN"/>
    <property type="match status" value="1"/>
</dbReference>
<evidence type="ECO:0000313" key="8">
    <source>
        <dbReference type="EMBL" id="KAL3883240.1"/>
    </source>
</evidence>
<protein>
    <recommendedName>
        <fullName evidence="7">CW-type domain-containing protein</fullName>
    </recommendedName>
</protein>
<name>A0ABD3XEA1_SINWO</name>
<evidence type="ECO:0000256" key="2">
    <source>
        <dbReference type="ARBA" id="ARBA00022723"/>
    </source>
</evidence>
<dbReference type="PROSITE" id="PS51050">
    <property type="entry name" value="ZF_CW"/>
    <property type="match status" value="1"/>
</dbReference>
<dbReference type="InterPro" id="IPR011124">
    <property type="entry name" value="Znf_CW"/>
</dbReference>
<keyword evidence="2" id="KW-0479">Metal-binding</keyword>
<reference evidence="8 9" key="1">
    <citation type="submission" date="2024-11" db="EMBL/GenBank/DDBJ databases">
        <title>Chromosome-level genome assembly of the freshwater bivalve Anodonta woodiana.</title>
        <authorList>
            <person name="Chen X."/>
        </authorList>
    </citation>
    <scope>NUCLEOTIDE SEQUENCE [LARGE SCALE GENOMIC DNA]</scope>
    <source>
        <strain evidence="8">MN2024</strain>
        <tissue evidence="8">Gills</tissue>
    </source>
</reference>
<feature type="domain" description="CW-type" evidence="7">
    <location>
        <begin position="424"/>
        <end position="478"/>
    </location>
</feature>
<organism evidence="8 9">
    <name type="scientific">Sinanodonta woodiana</name>
    <name type="common">Chinese pond mussel</name>
    <name type="synonym">Anodonta woodiana</name>
    <dbReference type="NCBI Taxonomy" id="1069815"/>
    <lineage>
        <taxon>Eukaryota</taxon>
        <taxon>Metazoa</taxon>
        <taxon>Spiralia</taxon>
        <taxon>Lophotrochozoa</taxon>
        <taxon>Mollusca</taxon>
        <taxon>Bivalvia</taxon>
        <taxon>Autobranchia</taxon>
        <taxon>Heteroconchia</taxon>
        <taxon>Palaeoheterodonta</taxon>
        <taxon>Unionida</taxon>
        <taxon>Unionoidea</taxon>
        <taxon>Unionidae</taxon>
        <taxon>Unioninae</taxon>
        <taxon>Sinanodonta</taxon>
    </lineage>
</organism>
<dbReference type="Gene3D" id="3.30.40.100">
    <property type="match status" value="1"/>
</dbReference>
<dbReference type="EMBL" id="JBJQND010000003">
    <property type="protein sequence ID" value="KAL3883240.1"/>
    <property type="molecule type" value="Genomic_DNA"/>
</dbReference>
<evidence type="ECO:0000256" key="6">
    <source>
        <dbReference type="ARBA" id="ARBA00023242"/>
    </source>
</evidence>
<evidence type="ECO:0000256" key="3">
    <source>
        <dbReference type="ARBA" id="ARBA00022771"/>
    </source>
</evidence>
<dbReference type="Pfam" id="PF13589">
    <property type="entry name" value="HATPase_c_3"/>
    <property type="match status" value="1"/>
</dbReference>
<dbReference type="SUPFAM" id="SSF55874">
    <property type="entry name" value="ATPase domain of HSP90 chaperone/DNA topoisomerase II/histidine kinase"/>
    <property type="match status" value="1"/>
</dbReference>
<keyword evidence="3" id="KW-0863">Zinc-finger</keyword>
<dbReference type="CDD" id="cd16931">
    <property type="entry name" value="HATPase_MORC-like"/>
    <property type="match status" value="1"/>
</dbReference>
<keyword evidence="5" id="KW-0175">Coiled coil</keyword>
<evidence type="ECO:0000256" key="1">
    <source>
        <dbReference type="ARBA" id="ARBA00004123"/>
    </source>
</evidence>
<comment type="subcellular location">
    <subcellularLocation>
        <location evidence="1">Nucleus</location>
    </subcellularLocation>
</comment>
<dbReference type="InterPro" id="IPR036890">
    <property type="entry name" value="HATPase_C_sf"/>
</dbReference>
<dbReference type="AlphaFoldDB" id="A0ABD3XEA1"/>
<accession>A0ABD3XEA1</accession>
<evidence type="ECO:0000259" key="7">
    <source>
        <dbReference type="PROSITE" id="PS51050"/>
    </source>
</evidence>
<dbReference type="GO" id="GO:0005634">
    <property type="term" value="C:nucleus"/>
    <property type="evidence" value="ECO:0007669"/>
    <property type="project" value="UniProtKB-SubCell"/>
</dbReference>
<dbReference type="Pfam" id="PF17942">
    <property type="entry name" value="Morc6_S5"/>
    <property type="match status" value="1"/>
</dbReference>
<sequence length="510" mass="58768">MKLILWRYKLGNRKDRATQCFLKMAYEVDIRSSRVNPKFLHGNSTSHTWAFSAIAELIDNAYDPDVNAAEIRIDTRVINGTVCLTFVDNGNGMTQDKLHKMLSFGYCDKKQIEGEIKPIGYYGNGFKSGSMRLGKDAIVFTKHKESMSVGLLSQTFLTNINAYTVLVPIVTWELPSNILLVLGKRKIDRTTTCNLNAILQHSIFKTEEELLDELSGFGIGHGTSIIIYNLRMTNNNLELDFASDPYDIRNPETSIIDLTSIERPTTACQHEYRRSLREYCSILYLKPRMKIVIRGKKVKTKLMSKSLSQTEKDRYKPTWLEYRIHYTFGFTSSKNPEDCGIMMYHNNRLIKAFEKVGYQKQPNGLGMGVIGVVEANFLEPIHNKQDFNMTAKYSAFITNVSKKLNDYWSEKMYGDSAQNRTSKEKKLPDWTWAQCDNCLQWRRLPAGIIAEDLPEKWYCHLNPDASFNRCDIPEEPENEDEALKKPVYKKTYKRKLKEKKQAEEYGKASS</sequence>
<dbReference type="Pfam" id="PF07496">
    <property type="entry name" value="zf-CW"/>
    <property type="match status" value="1"/>
</dbReference>
<dbReference type="InterPro" id="IPR045261">
    <property type="entry name" value="MORC_ATPase"/>
</dbReference>
<keyword evidence="9" id="KW-1185">Reference proteome</keyword>
<comment type="caution">
    <text evidence="8">The sequence shown here is derived from an EMBL/GenBank/DDBJ whole genome shotgun (WGS) entry which is preliminary data.</text>
</comment>
<dbReference type="PANTHER" id="PTHR23336">
    <property type="entry name" value="ZINC FINGER CW-TYPE COILED-COIL DOMAIN PROTEIN 3"/>
    <property type="match status" value="1"/>
</dbReference>
<evidence type="ECO:0000256" key="5">
    <source>
        <dbReference type="ARBA" id="ARBA00023054"/>
    </source>
</evidence>
<dbReference type="Gene3D" id="3.30.565.10">
    <property type="entry name" value="Histidine kinase-like ATPase, C-terminal domain"/>
    <property type="match status" value="1"/>
</dbReference>
<evidence type="ECO:0000313" key="9">
    <source>
        <dbReference type="Proteomes" id="UP001634394"/>
    </source>
</evidence>